<evidence type="ECO:0000313" key="6">
    <source>
        <dbReference type="Proteomes" id="UP000185680"/>
    </source>
</evidence>
<name>A0A162W189_9BURK</name>
<proteinExistence type="predicted"/>
<protein>
    <recommendedName>
        <fullName evidence="2">DUF3592 domain-containing protein</fullName>
    </recommendedName>
</protein>
<evidence type="ECO:0000256" key="1">
    <source>
        <dbReference type="SAM" id="Phobius"/>
    </source>
</evidence>
<evidence type="ECO:0000313" key="4">
    <source>
        <dbReference type="EMBL" id="OAD42928.1"/>
    </source>
</evidence>
<evidence type="ECO:0000313" key="3">
    <source>
        <dbReference type="EMBL" id="AOW15721.1"/>
    </source>
</evidence>
<organism evidence="3 6">
    <name type="scientific">Hydrogenophaga crassostreae</name>
    <dbReference type="NCBI Taxonomy" id="1763535"/>
    <lineage>
        <taxon>Bacteria</taxon>
        <taxon>Pseudomonadati</taxon>
        <taxon>Pseudomonadota</taxon>
        <taxon>Betaproteobacteria</taxon>
        <taxon>Burkholderiales</taxon>
        <taxon>Comamonadaceae</taxon>
        <taxon>Hydrogenophaga</taxon>
    </lineage>
</organism>
<feature type="transmembrane region" description="Helical" evidence="1">
    <location>
        <begin position="85"/>
        <end position="109"/>
    </location>
</feature>
<dbReference type="Pfam" id="PF12158">
    <property type="entry name" value="DUF3592"/>
    <property type="match status" value="1"/>
</dbReference>
<keyword evidence="1" id="KW-0812">Transmembrane</keyword>
<dbReference type="AlphaFoldDB" id="A0A162W189"/>
<sequence>MHTQRFLDRAQMAPGVVTELVVSTKKVSSTTYKPLVRFETPSGAVIDFTSSVASAPAAYRVGEPVTVFFDPANPSEARVNGFFELWGIASIAGVVGTVFFLVGVGFGTAKWFYGRKLARLSETGDLVLATFDKVEPDAGTTLNNRHPWRVHAHWIDPLSGKRHLFTSEMLWEDPTERAGQSLVRVYVERGNPKRYAMDLS</sequence>
<reference evidence="4 5" key="1">
    <citation type="submission" date="2016-02" db="EMBL/GenBank/DDBJ databases">
        <title>Draft genome sequence of Hydrogenophaga sp. LPB0072.</title>
        <authorList>
            <person name="Shin S.-K."/>
            <person name="Yi H."/>
        </authorList>
    </citation>
    <scope>NUCLEOTIDE SEQUENCE [LARGE SCALE GENOMIC DNA]</scope>
    <source>
        <strain evidence="4 5">LPB0072</strain>
    </source>
</reference>
<accession>A0A162W189</accession>
<feature type="domain" description="DUF3592" evidence="2">
    <location>
        <begin position="13"/>
        <end position="82"/>
    </location>
</feature>
<dbReference type="STRING" id="1763535.LPB072_16220"/>
<keyword evidence="5" id="KW-1185">Reference proteome</keyword>
<dbReference type="EMBL" id="CP017476">
    <property type="protein sequence ID" value="AOW15721.1"/>
    <property type="molecule type" value="Genomic_DNA"/>
</dbReference>
<dbReference type="KEGG" id="hyl:LPB072_16220"/>
<dbReference type="Proteomes" id="UP000185657">
    <property type="component" value="Unassembled WGS sequence"/>
</dbReference>
<keyword evidence="1" id="KW-1133">Transmembrane helix</keyword>
<gene>
    <name evidence="3" type="ORF">LPB072_16220</name>
    <name evidence="4" type="ORF">LPB72_06495</name>
</gene>
<keyword evidence="1" id="KW-0472">Membrane</keyword>
<evidence type="ECO:0000259" key="2">
    <source>
        <dbReference type="Pfam" id="PF12158"/>
    </source>
</evidence>
<dbReference type="EMBL" id="LVWD01000006">
    <property type="protein sequence ID" value="OAD42928.1"/>
    <property type="molecule type" value="Genomic_DNA"/>
</dbReference>
<dbReference type="InterPro" id="IPR021994">
    <property type="entry name" value="DUF3592"/>
</dbReference>
<reference evidence="3 6" key="2">
    <citation type="submission" date="2016-10" db="EMBL/GenBank/DDBJ databases">
        <title>Hydorgenophaga sp. LPB0072 isolated from gastropod.</title>
        <authorList>
            <person name="Kim E."/>
            <person name="Yi H."/>
        </authorList>
    </citation>
    <scope>NUCLEOTIDE SEQUENCE [LARGE SCALE GENOMIC DNA]</scope>
    <source>
        <strain evidence="3 6">LPB0072</strain>
    </source>
</reference>
<dbReference type="Proteomes" id="UP000185680">
    <property type="component" value="Chromosome"/>
</dbReference>
<evidence type="ECO:0000313" key="5">
    <source>
        <dbReference type="Proteomes" id="UP000185657"/>
    </source>
</evidence>